<keyword evidence="4" id="KW-1185">Reference proteome</keyword>
<dbReference type="AlphaFoldDB" id="A0A913WYH1"/>
<feature type="compositionally biased region" description="Pro residues" evidence="1">
    <location>
        <begin position="63"/>
        <end position="76"/>
    </location>
</feature>
<accession>A0A913WYH1</accession>
<evidence type="ECO:0000313" key="4">
    <source>
        <dbReference type="Proteomes" id="UP000887567"/>
    </source>
</evidence>
<sequence>MSNYPPPQQQPGYPGYPPQQGLYPPAAQQVYYQPGQPQGYSQPPPQGYGPPPQGYGPPSQGYGPPPQGYAPPPQGYGPPQGQPQTYQQGGVQMNYGQQQTVVYHQQVVTIPPQPPNFQQVRPVHCQCPFCHSMIMSKVSRETGTTSCPFYMNCAKDASHSCPKCKKHLGTFHQPAFESGGVSGSQNNYGHTSGGTGRRRRHRGGGGFGGGGDGGDGGGGGGGGGGDGGGGGC</sequence>
<reference evidence="3" key="1">
    <citation type="submission" date="2022-11" db="UniProtKB">
        <authorList>
            <consortium name="EnsemblMetazoa"/>
        </authorList>
    </citation>
    <scope>IDENTIFICATION</scope>
</reference>
<feature type="compositionally biased region" description="Pro residues" evidence="1">
    <location>
        <begin position="42"/>
        <end position="55"/>
    </location>
</feature>
<feature type="compositionally biased region" description="Low complexity" evidence="1">
    <location>
        <begin position="18"/>
        <end position="41"/>
    </location>
</feature>
<feature type="compositionally biased region" description="Pro residues" evidence="1">
    <location>
        <begin position="1"/>
        <end position="17"/>
    </location>
</feature>
<feature type="region of interest" description="Disordered" evidence="1">
    <location>
        <begin position="1"/>
        <end position="88"/>
    </location>
</feature>
<dbReference type="OrthoDB" id="4713066at2759"/>
<dbReference type="GeneID" id="110235022"/>
<evidence type="ECO:0000259" key="2">
    <source>
        <dbReference type="SMART" id="SM00714"/>
    </source>
</evidence>
<feature type="compositionally biased region" description="Low complexity" evidence="1">
    <location>
        <begin position="77"/>
        <end position="88"/>
    </location>
</feature>
<dbReference type="Proteomes" id="UP000887567">
    <property type="component" value="Unplaced"/>
</dbReference>
<name>A0A913WYH1_EXADI</name>
<dbReference type="SMART" id="SM00714">
    <property type="entry name" value="LITAF"/>
    <property type="match status" value="1"/>
</dbReference>
<evidence type="ECO:0000313" key="3">
    <source>
        <dbReference type="EnsemblMetazoa" id="XP_020896098.1"/>
    </source>
</evidence>
<dbReference type="EnsemblMetazoa" id="XM_021040439.2">
    <property type="protein sequence ID" value="XP_020896098.1"/>
    <property type="gene ID" value="LOC110235022"/>
</dbReference>
<protein>
    <recommendedName>
        <fullName evidence="2">LITAF domain-containing protein</fullName>
    </recommendedName>
</protein>
<organism evidence="3 4">
    <name type="scientific">Exaiptasia diaphana</name>
    <name type="common">Tropical sea anemone</name>
    <name type="synonym">Aiptasia pulchella</name>
    <dbReference type="NCBI Taxonomy" id="2652724"/>
    <lineage>
        <taxon>Eukaryota</taxon>
        <taxon>Metazoa</taxon>
        <taxon>Cnidaria</taxon>
        <taxon>Anthozoa</taxon>
        <taxon>Hexacorallia</taxon>
        <taxon>Actiniaria</taxon>
        <taxon>Aiptasiidae</taxon>
        <taxon>Exaiptasia</taxon>
    </lineage>
</organism>
<feature type="domain" description="LITAF" evidence="2">
    <location>
        <begin position="122"/>
        <end position="173"/>
    </location>
</feature>
<proteinExistence type="predicted"/>
<dbReference type="RefSeq" id="XP_020896098.1">
    <property type="nucleotide sequence ID" value="XM_021040439.2"/>
</dbReference>
<evidence type="ECO:0000256" key="1">
    <source>
        <dbReference type="SAM" id="MobiDB-lite"/>
    </source>
</evidence>
<dbReference type="InterPro" id="IPR006629">
    <property type="entry name" value="LITAF"/>
</dbReference>
<feature type="compositionally biased region" description="Gly residues" evidence="1">
    <location>
        <begin position="204"/>
        <end position="232"/>
    </location>
</feature>
<dbReference type="Pfam" id="PF10601">
    <property type="entry name" value="zf-LITAF-like"/>
    <property type="match status" value="1"/>
</dbReference>
<feature type="region of interest" description="Disordered" evidence="1">
    <location>
        <begin position="176"/>
        <end position="232"/>
    </location>
</feature>